<evidence type="ECO:0000256" key="14">
    <source>
        <dbReference type="ARBA" id="ARBA00023329"/>
    </source>
</evidence>
<comment type="function">
    <text evidence="16">Plays a role in short-term synaptic plasticity in a subset of GABAergic neurons in the brain.</text>
</comment>
<keyword evidence="24" id="KW-1185">Reference proteome</keyword>
<evidence type="ECO:0000256" key="13">
    <source>
        <dbReference type="ARBA" id="ARBA00023273"/>
    </source>
</evidence>
<feature type="signal peptide" evidence="22">
    <location>
        <begin position="1"/>
        <end position="20"/>
    </location>
</feature>
<evidence type="ECO:0000256" key="11">
    <source>
        <dbReference type="ARBA" id="ARBA00023136"/>
    </source>
</evidence>
<keyword evidence="8" id="KW-0967">Endosome</keyword>
<evidence type="ECO:0000256" key="8">
    <source>
        <dbReference type="ARBA" id="ARBA00022753"/>
    </source>
</evidence>
<feature type="region of interest" description="Disordered" evidence="20">
    <location>
        <begin position="22"/>
        <end position="141"/>
    </location>
</feature>
<evidence type="ECO:0000256" key="2">
    <source>
        <dbReference type="ARBA" id="ARBA00004158"/>
    </source>
</evidence>
<keyword evidence="12" id="KW-0325">Glycoprotein</keyword>
<dbReference type="Pfam" id="PF01299">
    <property type="entry name" value="Lamp2-like_luminal"/>
    <property type="match status" value="1"/>
</dbReference>
<dbReference type="GO" id="GO:0031902">
    <property type="term" value="C:late endosome membrane"/>
    <property type="evidence" value="ECO:0007669"/>
    <property type="project" value="TreeGrafter"/>
</dbReference>
<dbReference type="OMA" id="RKMGAIN"/>
<protein>
    <recommendedName>
        <fullName evidence="18">Lysosome-associated membrane glycoprotein 5</fullName>
    </recommendedName>
    <alternativeName>
        <fullName evidence="19">Lysosome-associated membrane protein 5</fullName>
    </alternativeName>
</protein>
<keyword evidence="13" id="KW-0966">Cell projection</keyword>
<dbReference type="AlphaFoldDB" id="A0A8B7NEN7"/>
<feature type="compositionally biased region" description="Basic and acidic residues" evidence="20">
    <location>
        <begin position="71"/>
        <end position="80"/>
    </location>
</feature>
<evidence type="ECO:0000256" key="9">
    <source>
        <dbReference type="ARBA" id="ARBA00022989"/>
    </source>
</evidence>
<reference evidence="25" key="1">
    <citation type="submission" date="2025-08" db="UniProtKB">
        <authorList>
            <consortium name="RefSeq"/>
        </authorList>
    </citation>
    <scope>IDENTIFICATION</scope>
    <source>
        <tissue evidence="25">Whole organism</tissue>
    </source>
</reference>
<evidence type="ECO:0000256" key="21">
    <source>
        <dbReference type="SAM" id="Phobius"/>
    </source>
</evidence>
<dbReference type="InterPro" id="IPR048528">
    <property type="entry name" value="Lamp2-like_luminal"/>
</dbReference>
<dbReference type="PANTHER" id="PTHR11506:SF35">
    <property type="entry name" value="LYSOSOME-ASSOCIATED MEMBRANE GLYCOPROTEIN 5"/>
    <property type="match status" value="1"/>
</dbReference>
<feature type="compositionally biased region" description="Polar residues" evidence="20">
    <location>
        <begin position="23"/>
        <end position="54"/>
    </location>
</feature>
<evidence type="ECO:0000256" key="18">
    <source>
        <dbReference type="ARBA" id="ARBA00074379"/>
    </source>
</evidence>
<keyword evidence="11 21" id="KW-0472">Membrane</keyword>
<evidence type="ECO:0000256" key="15">
    <source>
        <dbReference type="ARBA" id="ARBA00029428"/>
    </source>
</evidence>
<organism evidence="24 25">
    <name type="scientific">Hyalella azteca</name>
    <name type="common">Amphipod</name>
    <dbReference type="NCBI Taxonomy" id="294128"/>
    <lineage>
        <taxon>Eukaryota</taxon>
        <taxon>Metazoa</taxon>
        <taxon>Ecdysozoa</taxon>
        <taxon>Arthropoda</taxon>
        <taxon>Crustacea</taxon>
        <taxon>Multicrustacea</taxon>
        <taxon>Malacostraca</taxon>
        <taxon>Eumalacostraca</taxon>
        <taxon>Peracarida</taxon>
        <taxon>Amphipoda</taxon>
        <taxon>Senticaudata</taxon>
        <taxon>Talitrida</taxon>
        <taxon>Talitroidea</taxon>
        <taxon>Hyalellidae</taxon>
        <taxon>Hyalella</taxon>
    </lineage>
</organism>
<evidence type="ECO:0000256" key="10">
    <source>
        <dbReference type="ARBA" id="ARBA00023018"/>
    </source>
</evidence>
<evidence type="ECO:0000256" key="17">
    <source>
        <dbReference type="ARBA" id="ARBA00060492"/>
    </source>
</evidence>
<evidence type="ECO:0000256" key="5">
    <source>
        <dbReference type="ARBA" id="ARBA00009644"/>
    </source>
</evidence>
<evidence type="ECO:0000256" key="7">
    <source>
        <dbReference type="ARBA" id="ARBA00022729"/>
    </source>
</evidence>
<feature type="compositionally biased region" description="Polar residues" evidence="20">
    <location>
        <begin position="171"/>
        <end position="180"/>
    </location>
</feature>
<feature type="transmembrane region" description="Helical" evidence="21">
    <location>
        <begin position="366"/>
        <end position="388"/>
    </location>
</feature>
<keyword evidence="10" id="KW-0770">Synapse</keyword>
<evidence type="ECO:0000256" key="20">
    <source>
        <dbReference type="SAM" id="MobiDB-lite"/>
    </source>
</evidence>
<accession>A0A8B7NEN7</accession>
<evidence type="ECO:0000256" key="12">
    <source>
        <dbReference type="ARBA" id="ARBA00023180"/>
    </source>
</evidence>
<evidence type="ECO:0000256" key="1">
    <source>
        <dbReference type="ARBA" id="ARBA00004151"/>
    </source>
</evidence>
<evidence type="ECO:0000256" key="16">
    <source>
        <dbReference type="ARBA" id="ARBA00053950"/>
    </source>
</evidence>
<evidence type="ECO:0000256" key="3">
    <source>
        <dbReference type="ARBA" id="ARBA00004172"/>
    </source>
</evidence>
<feature type="compositionally biased region" description="Acidic residues" evidence="20">
    <location>
        <begin position="106"/>
        <end position="117"/>
    </location>
</feature>
<keyword evidence="14" id="KW-0968">Cytoplasmic vesicle</keyword>
<dbReference type="RefSeq" id="XP_018012074.1">
    <property type="nucleotide sequence ID" value="XM_018156585.2"/>
</dbReference>
<feature type="region of interest" description="Disordered" evidence="20">
    <location>
        <begin position="164"/>
        <end position="183"/>
    </location>
</feature>
<dbReference type="InterPro" id="IPR002000">
    <property type="entry name" value="Lysosome-assoc_membr_glycop"/>
</dbReference>
<keyword evidence="9 21" id="KW-1133">Transmembrane helix</keyword>
<feature type="compositionally biased region" description="Basic and acidic residues" evidence="20">
    <location>
        <begin position="118"/>
        <end position="135"/>
    </location>
</feature>
<keyword evidence="7 22" id="KW-0732">Signal</keyword>
<gene>
    <name evidence="25" type="primary">LOC108669280</name>
</gene>
<evidence type="ECO:0000256" key="22">
    <source>
        <dbReference type="SAM" id="SignalP"/>
    </source>
</evidence>
<feature type="chain" id="PRO_5034894516" description="Lysosome-associated membrane glycoprotein 5" evidence="22">
    <location>
        <begin position="21"/>
        <end position="402"/>
    </location>
</feature>
<dbReference type="PROSITE" id="PS51257">
    <property type="entry name" value="PROKAR_LIPOPROTEIN"/>
    <property type="match status" value="1"/>
</dbReference>
<proteinExistence type="inferred from homology"/>
<dbReference type="OrthoDB" id="6248302at2759"/>
<keyword evidence="6 21" id="KW-0812">Transmembrane</keyword>
<evidence type="ECO:0000259" key="23">
    <source>
        <dbReference type="Pfam" id="PF01299"/>
    </source>
</evidence>
<dbReference type="GeneID" id="108669280"/>
<evidence type="ECO:0000256" key="4">
    <source>
        <dbReference type="ARBA" id="ARBA00004279"/>
    </source>
</evidence>
<dbReference type="PANTHER" id="PTHR11506">
    <property type="entry name" value="LYSOSOME-ASSOCIATED MEMBRANE GLYCOPROTEIN"/>
    <property type="match status" value="1"/>
</dbReference>
<evidence type="ECO:0000313" key="25">
    <source>
        <dbReference type="RefSeq" id="XP_018012074.1"/>
    </source>
</evidence>
<evidence type="ECO:0000256" key="19">
    <source>
        <dbReference type="ARBA" id="ARBA00076257"/>
    </source>
</evidence>
<dbReference type="GO" id="GO:0005886">
    <property type="term" value="C:plasma membrane"/>
    <property type="evidence" value="ECO:0007669"/>
    <property type="project" value="UniProtKB-SubCell"/>
</dbReference>
<dbReference type="Gene3D" id="2.40.160.110">
    <property type="match status" value="1"/>
</dbReference>
<feature type="domain" description="Lysosome-associated membrane glycoprotein 2-like luminal" evidence="23">
    <location>
        <begin position="184"/>
        <end position="343"/>
    </location>
</feature>
<dbReference type="GO" id="GO:0005765">
    <property type="term" value="C:lysosomal membrane"/>
    <property type="evidence" value="ECO:0007669"/>
    <property type="project" value="TreeGrafter"/>
</dbReference>
<evidence type="ECO:0000313" key="24">
    <source>
        <dbReference type="Proteomes" id="UP000694843"/>
    </source>
</evidence>
<comment type="similarity">
    <text evidence="5">Belongs to the LAMP family.</text>
</comment>
<sequence>MKCGVSRALFFCALVAGSGCSPAPTSAPLTAQEQTNEPAKMSTSRGSEAMTSGSEEAAEATRHTAPTIINKLRDVSEPASHENNNAAEELDGDAGIPKLMGTRDENDADEHDDDEEKSDAYIDSKAPKMNGEIKSKVSPSKRASEVVLPATVIAVSEEDFHDWPESLPTPVAQTNGATGKQRSDGTYVITDSEEYPCVLASFKFKITIYYPAVAQGDAEKTKNVAMSPPDDATVSGTCDREAQVATLEITWKPGTFIIGFDFDTLTDSWYVSSFQFAFNSGNAYYVDSKTEKEMVVKSEEGKRFWMTSHARSFRCSLLHDIPLTADEGRFSGSIHFDEVRVQALTYGDRFKTPKHCMHRVQRDEKVPLIVGSTLAALSACTIGVYAAIRYYKIKKVQYDTMH</sequence>
<dbReference type="GO" id="GO:0072594">
    <property type="term" value="P:establishment of protein localization to organelle"/>
    <property type="evidence" value="ECO:0007669"/>
    <property type="project" value="TreeGrafter"/>
</dbReference>
<evidence type="ECO:0000256" key="6">
    <source>
        <dbReference type="ARBA" id="ARBA00022692"/>
    </source>
</evidence>
<comment type="subcellular location">
    <subcellularLocation>
        <location evidence="4">Cell projection</location>
        <location evidence="4">Dendrite</location>
    </subcellularLocation>
    <subcellularLocation>
        <location evidence="17">Cell projection</location>
        <location evidence="17">Growth cone membrane</location>
        <topology evidence="17">Single-pass type I membrane protein</topology>
    </subcellularLocation>
    <subcellularLocation>
        <location evidence="15">Cytoplasmic vesicle</location>
        <location evidence="15">Secretory vesicle</location>
        <location evidence="15">Synaptic vesicle membrane</location>
        <topology evidence="15">Single-pass type I membrane protein</topology>
    </subcellularLocation>
    <subcellularLocation>
        <location evidence="2">Early endosome membrane</location>
        <topology evidence="2">Single-pass type I membrane protein</topology>
    </subcellularLocation>
    <subcellularLocation>
        <location evidence="1">Endoplasmic reticulum-Golgi intermediate compartment membrane</location>
        <topology evidence="1">Single-pass type I membrane protein</topology>
    </subcellularLocation>
    <subcellularLocation>
        <location evidence="3">Recycling endosome</location>
    </subcellularLocation>
</comment>
<dbReference type="Proteomes" id="UP000694843">
    <property type="component" value="Unplaced"/>
</dbReference>
<dbReference type="KEGG" id="hazt:108669280"/>
<name>A0A8B7NEN7_HYAAZ</name>